<evidence type="ECO:0000313" key="3">
    <source>
        <dbReference type="Proteomes" id="UP000013827"/>
    </source>
</evidence>
<dbReference type="GO" id="GO:0097500">
    <property type="term" value="P:receptor localization to non-motile cilium"/>
    <property type="evidence" value="ECO:0007669"/>
    <property type="project" value="TreeGrafter"/>
</dbReference>
<dbReference type="HOGENOM" id="CLU_185680_1_0_1"/>
<protein>
    <submittedName>
        <fullName evidence="2">Uncharacterized protein</fullName>
    </submittedName>
</protein>
<feature type="region of interest" description="Disordered" evidence="1">
    <location>
        <begin position="56"/>
        <end position="89"/>
    </location>
</feature>
<dbReference type="GO" id="GO:0034464">
    <property type="term" value="C:BBSome"/>
    <property type="evidence" value="ECO:0007669"/>
    <property type="project" value="InterPro"/>
</dbReference>
<keyword evidence="3" id="KW-1185">Reference proteome</keyword>
<dbReference type="PANTHER" id="PTHR28596:SF1">
    <property type="entry name" value="BBSOME-INTERACTING PROTEIN 1"/>
    <property type="match status" value="1"/>
</dbReference>
<dbReference type="Pfam" id="PF14777">
    <property type="entry name" value="BBIP10"/>
    <property type="match status" value="1"/>
</dbReference>
<dbReference type="PANTHER" id="PTHR28596">
    <property type="entry name" value="BBSOME-INTERACTING PROTEIN 1"/>
    <property type="match status" value="1"/>
</dbReference>
<reference evidence="3" key="1">
    <citation type="journal article" date="2013" name="Nature">
        <title>Pan genome of the phytoplankton Emiliania underpins its global distribution.</title>
        <authorList>
            <person name="Read B.A."/>
            <person name="Kegel J."/>
            <person name="Klute M.J."/>
            <person name="Kuo A."/>
            <person name="Lefebvre S.C."/>
            <person name="Maumus F."/>
            <person name="Mayer C."/>
            <person name="Miller J."/>
            <person name="Monier A."/>
            <person name="Salamov A."/>
            <person name="Young J."/>
            <person name="Aguilar M."/>
            <person name="Claverie J.M."/>
            <person name="Frickenhaus S."/>
            <person name="Gonzalez K."/>
            <person name="Herman E.K."/>
            <person name="Lin Y.C."/>
            <person name="Napier J."/>
            <person name="Ogata H."/>
            <person name="Sarno A.F."/>
            <person name="Shmutz J."/>
            <person name="Schroeder D."/>
            <person name="de Vargas C."/>
            <person name="Verret F."/>
            <person name="von Dassow P."/>
            <person name="Valentin K."/>
            <person name="Van de Peer Y."/>
            <person name="Wheeler G."/>
            <person name="Dacks J.B."/>
            <person name="Delwiche C.F."/>
            <person name="Dyhrman S.T."/>
            <person name="Glockner G."/>
            <person name="John U."/>
            <person name="Richards T."/>
            <person name="Worden A.Z."/>
            <person name="Zhang X."/>
            <person name="Grigoriev I.V."/>
            <person name="Allen A.E."/>
            <person name="Bidle K."/>
            <person name="Borodovsky M."/>
            <person name="Bowler C."/>
            <person name="Brownlee C."/>
            <person name="Cock J.M."/>
            <person name="Elias M."/>
            <person name="Gladyshev V.N."/>
            <person name="Groth M."/>
            <person name="Guda C."/>
            <person name="Hadaegh A."/>
            <person name="Iglesias-Rodriguez M.D."/>
            <person name="Jenkins J."/>
            <person name="Jones B.M."/>
            <person name="Lawson T."/>
            <person name="Leese F."/>
            <person name="Lindquist E."/>
            <person name="Lobanov A."/>
            <person name="Lomsadze A."/>
            <person name="Malik S.B."/>
            <person name="Marsh M.E."/>
            <person name="Mackinder L."/>
            <person name="Mock T."/>
            <person name="Mueller-Roeber B."/>
            <person name="Pagarete A."/>
            <person name="Parker M."/>
            <person name="Probert I."/>
            <person name="Quesneville H."/>
            <person name="Raines C."/>
            <person name="Rensing S.A."/>
            <person name="Riano-Pachon D.M."/>
            <person name="Richier S."/>
            <person name="Rokitta S."/>
            <person name="Shiraiwa Y."/>
            <person name="Soanes D.M."/>
            <person name="van der Giezen M."/>
            <person name="Wahlund T.M."/>
            <person name="Williams B."/>
            <person name="Wilson W."/>
            <person name="Wolfe G."/>
            <person name="Wurch L.L."/>
        </authorList>
    </citation>
    <scope>NUCLEOTIDE SEQUENCE</scope>
</reference>
<evidence type="ECO:0000313" key="2">
    <source>
        <dbReference type="EnsemblProtists" id="EOD26966"/>
    </source>
</evidence>
<dbReference type="RefSeq" id="XP_005779395.1">
    <property type="nucleotide sequence ID" value="XM_005779338.1"/>
</dbReference>
<dbReference type="PaxDb" id="2903-EOD26966"/>
<dbReference type="GO" id="GO:0060271">
    <property type="term" value="P:cilium assembly"/>
    <property type="evidence" value="ECO:0007669"/>
    <property type="project" value="InterPro"/>
</dbReference>
<organism evidence="2 3">
    <name type="scientific">Emiliania huxleyi (strain CCMP1516)</name>
    <dbReference type="NCBI Taxonomy" id="280463"/>
    <lineage>
        <taxon>Eukaryota</taxon>
        <taxon>Haptista</taxon>
        <taxon>Haptophyta</taxon>
        <taxon>Prymnesiophyceae</taxon>
        <taxon>Isochrysidales</taxon>
        <taxon>Noelaerhabdaceae</taxon>
        <taxon>Emiliania</taxon>
    </lineage>
</organism>
<accession>A0A0D3JTY1</accession>
<dbReference type="Proteomes" id="UP000013827">
    <property type="component" value="Unassembled WGS sequence"/>
</dbReference>
<dbReference type="AlphaFoldDB" id="A0A0D3JTY1"/>
<feature type="compositionally biased region" description="Basic residues" evidence="1">
    <location>
        <begin position="75"/>
        <end position="89"/>
    </location>
</feature>
<name>A0A0D3JTY1_EMIH1</name>
<evidence type="ECO:0000256" key="1">
    <source>
        <dbReference type="SAM" id="MobiDB-lite"/>
    </source>
</evidence>
<proteinExistence type="predicted"/>
<sequence>MSDAQPTLQEVLPKAGLVFSEKGSLAPVLCKPKLMPIKSLSLEKIEQMESAAAAAQQCAASTDADPPKPKVARTQTRKRKKRKAAARSG</sequence>
<dbReference type="EnsemblProtists" id="EOD26966">
    <property type="protein sequence ID" value="EOD26966"/>
    <property type="gene ID" value="EMIHUDRAFT_254365"/>
</dbReference>
<dbReference type="GeneID" id="17272513"/>
<reference evidence="2" key="2">
    <citation type="submission" date="2024-10" db="UniProtKB">
        <authorList>
            <consortium name="EnsemblProtists"/>
        </authorList>
    </citation>
    <scope>IDENTIFICATION</scope>
</reference>
<dbReference type="InterPro" id="IPR028233">
    <property type="entry name" value="BBIP10"/>
</dbReference>
<dbReference type="KEGG" id="ehx:EMIHUDRAFT_254365"/>